<dbReference type="AlphaFoldDB" id="A0A2P2QN44"/>
<proteinExistence type="predicted"/>
<protein>
    <submittedName>
        <fullName evidence="2">Uncharacterized protein</fullName>
    </submittedName>
</protein>
<keyword evidence="1" id="KW-0812">Transmembrane</keyword>
<organism evidence="2">
    <name type="scientific">Rhizophora mucronata</name>
    <name type="common">Asiatic mangrove</name>
    <dbReference type="NCBI Taxonomy" id="61149"/>
    <lineage>
        <taxon>Eukaryota</taxon>
        <taxon>Viridiplantae</taxon>
        <taxon>Streptophyta</taxon>
        <taxon>Embryophyta</taxon>
        <taxon>Tracheophyta</taxon>
        <taxon>Spermatophyta</taxon>
        <taxon>Magnoliopsida</taxon>
        <taxon>eudicotyledons</taxon>
        <taxon>Gunneridae</taxon>
        <taxon>Pentapetalae</taxon>
        <taxon>rosids</taxon>
        <taxon>fabids</taxon>
        <taxon>Malpighiales</taxon>
        <taxon>Rhizophoraceae</taxon>
        <taxon>Rhizophora</taxon>
    </lineage>
</organism>
<keyword evidence="1" id="KW-1133">Transmembrane helix</keyword>
<accession>A0A2P2QN44</accession>
<feature type="transmembrane region" description="Helical" evidence="1">
    <location>
        <begin position="14"/>
        <end position="34"/>
    </location>
</feature>
<evidence type="ECO:0000256" key="1">
    <source>
        <dbReference type="SAM" id="Phobius"/>
    </source>
</evidence>
<name>A0A2P2QN44_RHIMU</name>
<reference evidence="2" key="1">
    <citation type="submission" date="2018-02" db="EMBL/GenBank/DDBJ databases">
        <title>Rhizophora mucronata_Transcriptome.</title>
        <authorList>
            <person name="Meera S.P."/>
            <person name="Sreeshan A."/>
            <person name="Augustine A."/>
        </authorList>
    </citation>
    <scope>NUCLEOTIDE SEQUENCE</scope>
    <source>
        <tissue evidence="2">Leaf</tissue>
    </source>
</reference>
<dbReference type="EMBL" id="GGEC01087909">
    <property type="protein sequence ID" value="MBX68393.1"/>
    <property type="molecule type" value="Transcribed_RNA"/>
</dbReference>
<sequence>MKVHCNPSFKYKKILQSCSVYFCYYPSVLIFYILKHAQTSGFHVFWLVH</sequence>
<keyword evidence="1" id="KW-0472">Membrane</keyword>
<evidence type="ECO:0000313" key="2">
    <source>
        <dbReference type="EMBL" id="MBX68393.1"/>
    </source>
</evidence>